<reference evidence="4" key="1">
    <citation type="journal article" date="2019" name="Int. J. Syst. Evol. Microbiol.">
        <title>The Global Catalogue of Microorganisms (GCM) 10K type strain sequencing project: providing services to taxonomists for standard genome sequencing and annotation.</title>
        <authorList>
            <consortium name="The Broad Institute Genomics Platform"/>
            <consortium name="The Broad Institute Genome Sequencing Center for Infectious Disease"/>
            <person name="Wu L."/>
            <person name="Ma J."/>
        </authorList>
    </citation>
    <scope>NUCLEOTIDE SEQUENCE [LARGE SCALE GENOMIC DNA]</scope>
    <source>
        <strain evidence="4">KCTC 12708</strain>
    </source>
</reference>
<dbReference type="InterPro" id="IPR050194">
    <property type="entry name" value="Glycosyltransferase_grp1"/>
</dbReference>
<dbReference type="Proteomes" id="UP000615593">
    <property type="component" value="Unassembled WGS sequence"/>
</dbReference>
<dbReference type="SUPFAM" id="SSF53756">
    <property type="entry name" value="UDP-Glycosyltransferase/glycogen phosphorylase"/>
    <property type="match status" value="1"/>
</dbReference>
<dbReference type="EMBL" id="BMWY01000003">
    <property type="protein sequence ID" value="GGZ53283.1"/>
    <property type="molecule type" value="Genomic_DNA"/>
</dbReference>
<evidence type="ECO:0000313" key="3">
    <source>
        <dbReference type="EMBL" id="GGZ53283.1"/>
    </source>
</evidence>
<dbReference type="InterPro" id="IPR001296">
    <property type="entry name" value="Glyco_trans_1"/>
</dbReference>
<dbReference type="PANTHER" id="PTHR45947">
    <property type="entry name" value="SULFOQUINOVOSYL TRANSFERASE SQD2"/>
    <property type="match status" value="1"/>
</dbReference>
<accession>A0ABQ3BSU0</accession>
<dbReference type="GO" id="GO:0016787">
    <property type="term" value="F:hydrolase activity"/>
    <property type="evidence" value="ECO:0007669"/>
    <property type="project" value="UniProtKB-KW"/>
</dbReference>
<sequence length="389" mass="43712">MTVDPSTSLGNNINEIKNSSINNLKSKQKLLLVTSEFPPQPGGIGNHAWHLARSFQANQIDVQVISDQRSGEGKEERDFDSTQDFEVIRIPRKKLIFLSYVDRILKSFQLAKKNDIVLLSGKFSIWIGGLLSLFLNKKYVAVLHGSEVLLPSKVQRNFTDFCLQRFDRLIAVSNYTKSLIDHLNLEVEVIPNGFEISEFANQVRTLSSDFKLNLVTVGNVTPRKGQHNIIEALPEIKKKYPQVKYHIVGIPTTKDRLVSLAEKLNVEEHLIFHGRVSEEEKLDLLKQATIFMMLSEHTSAGDVEGFGIAILEGNALGLPGIGARGCGIEDAIAHQKSGILVNHKDKEEIVDAIDTILGNYSQFSKNAIEWTQHFTWDKIIQQYLEVVRG</sequence>
<name>A0ABQ3BSU0_9FLAO</name>
<dbReference type="InterPro" id="IPR028098">
    <property type="entry name" value="Glyco_trans_4-like_N"/>
</dbReference>
<evidence type="ECO:0000259" key="1">
    <source>
        <dbReference type="Pfam" id="PF00534"/>
    </source>
</evidence>
<keyword evidence="4" id="KW-1185">Reference proteome</keyword>
<proteinExistence type="predicted"/>
<comment type="caution">
    <text evidence="3">The sequence shown here is derived from an EMBL/GenBank/DDBJ whole genome shotgun (WGS) entry which is preliminary data.</text>
</comment>
<gene>
    <name evidence="3" type="ORF">GCM10008088_13710</name>
</gene>
<evidence type="ECO:0000313" key="4">
    <source>
        <dbReference type="Proteomes" id="UP000615593"/>
    </source>
</evidence>
<protein>
    <submittedName>
        <fullName evidence="3">Glycoside hydrolase</fullName>
    </submittedName>
</protein>
<dbReference type="PANTHER" id="PTHR45947:SF3">
    <property type="entry name" value="SULFOQUINOVOSYL TRANSFERASE SQD2"/>
    <property type="match status" value="1"/>
</dbReference>
<evidence type="ECO:0000259" key="2">
    <source>
        <dbReference type="Pfam" id="PF13439"/>
    </source>
</evidence>
<dbReference type="CDD" id="cd03801">
    <property type="entry name" value="GT4_PimA-like"/>
    <property type="match status" value="1"/>
</dbReference>
<organism evidence="3 4">
    <name type="scientific">Mesonia mobilis</name>
    <dbReference type="NCBI Taxonomy" id="369791"/>
    <lineage>
        <taxon>Bacteria</taxon>
        <taxon>Pseudomonadati</taxon>
        <taxon>Bacteroidota</taxon>
        <taxon>Flavobacteriia</taxon>
        <taxon>Flavobacteriales</taxon>
        <taxon>Flavobacteriaceae</taxon>
        <taxon>Mesonia</taxon>
    </lineage>
</organism>
<dbReference type="Gene3D" id="3.40.50.2000">
    <property type="entry name" value="Glycogen Phosphorylase B"/>
    <property type="match status" value="2"/>
</dbReference>
<keyword evidence="3" id="KW-0378">Hydrolase</keyword>
<feature type="domain" description="Glycosyl transferase family 1" evidence="1">
    <location>
        <begin position="214"/>
        <end position="369"/>
    </location>
</feature>
<feature type="domain" description="Glycosyltransferase subfamily 4-like N-terminal" evidence="2">
    <location>
        <begin position="41"/>
        <end position="196"/>
    </location>
</feature>
<dbReference type="Pfam" id="PF13439">
    <property type="entry name" value="Glyco_transf_4"/>
    <property type="match status" value="1"/>
</dbReference>
<dbReference type="Pfam" id="PF00534">
    <property type="entry name" value="Glycos_transf_1"/>
    <property type="match status" value="1"/>
</dbReference>